<sequence>MDVESVRQRDGWTIQLIAGNREQTVLSLIDQYPSLSDILYTRTQRQGQDWFVGFYGEFSSREAAGKAVDRLPQSLRNQSPWVRQSRNF</sequence>
<dbReference type="PROSITE" id="PS51724">
    <property type="entry name" value="SPOR"/>
    <property type="match status" value="1"/>
</dbReference>
<accession>A0ABT7IGT3</accession>
<dbReference type="Gene3D" id="3.30.70.1070">
    <property type="entry name" value="Sporulation related repeat"/>
    <property type="match status" value="1"/>
</dbReference>
<reference evidence="2 3" key="1">
    <citation type="submission" date="2023-06" db="EMBL/GenBank/DDBJ databases">
        <title>Marinobacter azerbaijanicus a moderately halophilic, isolated from Urmia Lake in Azerbaijan region of Iran.</title>
        <authorList>
            <person name="Sanchez-Porro C."/>
            <person name="Aghdam E.M."/>
            <person name="Saheb S.M."/>
            <person name="Tarhriz V."/>
            <person name="Kazemi E."/>
            <person name="Ammozegar M.A."/>
            <person name="Ventosa A."/>
            <person name="Hejazi M.S."/>
        </authorList>
    </citation>
    <scope>NUCLEOTIDE SEQUENCE [LARGE SCALE GENOMIC DNA]</scope>
    <source>
        <strain evidence="2 3">TBZ242</strain>
    </source>
</reference>
<comment type="caution">
    <text evidence="2">The sequence shown here is derived from an EMBL/GenBank/DDBJ whole genome shotgun (WGS) entry which is preliminary data.</text>
</comment>
<dbReference type="Pfam" id="PF05036">
    <property type="entry name" value="SPOR"/>
    <property type="match status" value="1"/>
</dbReference>
<dbReference type="InterPro" id="IPR036680">
    <property type="entry name" value="SPOR-like_sf"/>
</dbReference>
<name>A0ABT7IGT3_9GAMM</name>
<evidence type="ECO:0000313" key="3">
    <source>
        <dbReference type="Proteomes" id="UP001227964"/>
    </source>
</evidence>
<feature type="domain" description="SPOR" evidence="1">
    <location>
        <begin position="6"/>
        <end position="84"/>
    </location>
</feature>
<protein>
    <submittedName>
        <fullName evidence="2">SPOR domain-containing protein</fullName>
    </submittedName>
</protein>
<dbReference type="RefSeq" id="WP_285393220.1">
    <property type="nucleotide sequence ID" value="NZ_JASSVS010000013.1"/>
</dbReference>
<dbReference type="InterPro" id="IPR007730">
    <property type="entry name" value="SPOR-like_dom"/>
</dbReference>
<evidence type="ECO:0000259" key="1">
    <source>
        <dbReference type="PROSITE" id="PS51724"/>
    </source>
</evidence>
<organism evidence="2 3">
    <name type="scientific">Marinobacter azerbaijanicus</name>
    <dbReference type="NCBI Taxonomy" id="3050455"/>
    <lineage>
        <taxon>Bacteria</taxon>
        <taxon>Pseudomonadati</taxon>
        <taxon>Pseudomonadota</taxon>
        <taxon>Gammaproteobacteria</taxon>
        <taxon>Pseudomonadales</taxon>
        <taxon>Marinobacteraceae</taxon>
        <taxon>Marinobacter</taxon>
    </lineage>
</organism>
<gene>
    <name evidence="2" type="ORF">QPM17_19760</name>
</gene>
<dbReference type="Proteomes" id="UP001227964">
    <property type="component" value="Unassembled WGS sequence"/>
</dbReference>
<keyword evidence="3" id="KW-1185">Reference proteome</keyword>
<dbReference type="EMBL" id="JASSVS010000013">
    <property type="protein sequence ID" value="MDL0433381.1"/>
    <property type="molecule type" value="Genomic_DNA"/>
</dbReference>
<evidence type="ECO:0000313" key="2">
    <source>
        <dbReference type="EMBL" id="MDL0433381.1"/>
    </source>
</evidence>
<proteinExistence type="predicted"/>